<evidence type="ECO:0000313" key="2">
    <source>
        <dbReference type="Proteomes" id="UP000234681"/>
    </source>
</evidence>
<name>A6KJK1_RAT</name>
<sequence>MNIEKMVLFPEWMPSLSVLKNCLQMTDHEATQDF</sequence>
<dbReference type="AlphaFoldDB" id="A6KJK1"/>
<dbReference type="EMBL" id="CH474057">
    <property type="protein sequence ID" value="EDL86403.1"/>
    <property type="molecule type" value="Genomic_DNA"/>
</dbReference>
<reference evidence="2" key="1">
    <citation type="submission" date="2005-09" db="EMBL/GenBank/DDBJ databases">
        <authorList>
            <person name="Mural R.J."/>
            <person name="Li P.W."/>
            <person name="Adams M.D."/>
            <person name="Amanatides P.G."/>
            <person name="Baden-Tillson H."/>
            <person name="Barnstead M."/>
            <person name="Chin S.H."/>
            <person name="Dew I."/>
            <person name="Evans C.A."/>
            <person name="Ferriera S."/>
            <person name="Flanigan M."/>
            <person name="Fosler C."/>
            <person name="Glodek A."/>
            <person name="Gu Z."/>
            <person name="Holt R.A."/>
            <person name="Jennings D."/>
            <person name="Kraft C.L."/>
            <person name="Lu F."/>
            <person name="Nguyen T."/>
            <person name="Nusskern D.R."/>
            <person name="Pfannkoch C.M."/>
            <person name="Sitter C."/>
            <person name="Sutton G.G."/>
            <person name="Venter J.C."/>
            <person name="Wang Z."/>
            <person name="Woodage T."/>
            <person name="Zheng X.H."/>
            <person name="Zhong F."/>
        </authorList>
    </citation>
    <scope>NUCLEOTIDE SEQUENCE [LARGE SCALE GENOMIC DNA]</scope>
    <source>
        <strain>BN</strain>
        <strain evidence="2">Sprague-Dawley</strain>
    </source>
</reference>
<dbReference type="Proteomes" id="UP000234681">
    <property type="component" value="Chromosome 4"/>
</dbReference>
<proteinExistence type="predicted"/>
<protein>
    <submittedName>
        <fullName evidence="1">RCG56765</fullName>
    </submittedName>
</protein>
<organism evidence="1 2">
    <name type="scientific">Rattus norvegicus</name>
    <name type="common">Rat</name>
    <dbReference type="NCBI Taxonomy" id="10116"/>
    <lineage>
        <taxon>Eukaryota</taxon>
        <taxon>Metazoa</taxon>
        <taxon>Chordata</taxon>
        <taxon>Craniata</taxon>
        <taxon>Vertebrata</taxon>
        <taxon>Euteleostomi</taxon>
        <taxon>Mammalia</taxon>
        <taxon>Eutheria</taxon>
        <taxon>Euarchontoglires</taxon>
        <taxon>Glires</taxon>
        <taxon>Rodentia</taxon>
        <taxon>Myomorpha</taxon>
        <taxon>Muroidea</taxon>
        <taxon>Muridae</taxon>
        <taxon>Murinae</taxon>
        <taxon>Rattus</taxon>
    </lineage>
</organism>
<accession>A6KJK1</accession>
<evidence type="ECO:0000313" key="1">
    <source>
        <dbReference type="EMBL" id="EDL86403.1"/>
    </source>
</evidence>
<gene>
    <name evidence="1" type="ORF">rCG_56765</name>
</gene>
<feature type="non-terminal residue" evidence="1">
    <location>
        <position position="34"/>
    </location>
</feature>